<dbReference type="InterPro" id="IPR010985">
    <property type="entry name" value="Ribbon_hlx_hlx"/>
</dbReference>
<comment type="similarity">
    <text evidence="2">Belongs to the TacA antitoxin family.</text>
</comment>
<name>S3HDD5_9HYPH</name>
<protein>
    <recommendedName>
        <fullName evidence="5">DUF1778 domain-containing protein</fullName>
    </recommendedName>
</protein>
<dbReference type="PANTHER" id="PTHR35401:SF2">
    <property type="entry name" value="ABC-TYPE TRANSPORT SYSTEM"/>
    <property type="match status" value="1"/>
</dbReference>
<dbReference type="Gene3D" id="1.20.5.780">
    <property type="entry name" value="Single helix bin"/>
    <property type="match status" value="1"/>
</dbReference>
<dbReference type="PANTHER" id="PTHR35401">
    <property type="entry name" value="COPG FAMILY HELIX-TURN-HELIX PROTEIN-RELATED-RELATED"/>
    <property type="match status" value="1"/>
</dbReference>
<reference evidence="3 4" key="1">
    <citation type="journal article" date="2012" name="J. Bacteriol.">
        <title>Genome sequence of Rhizobium grahamii CCGE502, a broad-host-range symbiont with low nodulation competitiveness in Phaseolus vulgaris.</title>
        <authorList>
            <person name="Althabegoiti M.J."/>
            <person name="Lozano L."/>
            <person name="Torres-Tejerizo G."/>
            <person name="Ormeno-Orrillo E."/>
            <person name="Rogel M.A."/>
            <person name="Gonzalez V."/>
            <person name="Martinez-Romero E."/>
        </authorList>
    </citation>
    <scope>NUCLEOTIDE SEQUENCE [LARGE SCALE GENOMIC DNA]</scope>
    <source>
        <strain evidence="3 4">CCGE 502</strain>
    </source>
</reference>
<keyword evidence="4" id="KW-1185">Reference proteome</keyword>
<accession>S3HDD5</accession>
<evidence type="ECO:0008006" key="5">
    <source>
        <dbReference type="Google" id="ProtNLM"/>
    </source>
</evidence>
<dbReference type="InterPro" id="IPR014795">
    <property type="entry name" value="TacA_1-like"/>
</dbReference>
<evidence type="ECO:0000313" key="3">
    <source>
        <dbReference type="EMBL" id="EPE96709.1"/>
    </source>
</evidence>
<comment type="caution">
    <text evidence="3">The sequence shown here is derived from an EMBL/GenBank/DDBJ whole genome shotgun (WGS) entry which is preliminary data.</text>
</comment>
<evidence type="ECO:0000313" key="4">
    <source>
        <dbReference type="Proteomes" id="UP000014411"/>
    </source>
</evidence>
<dbReference type="HOGENOM" id="CLU_152494_3_2_5"/>
<evidence type="ECO:0000256" key="1">
    <source>
        <dbReference type="ARBA" id="ARBA00022649"/>
    </source>
</evidence>
<dbReference type="Proteomes" id="UP000014411">
    <property type="component" value="Unassembled WGS sequence"/>
</dbReference>
<dbReference type="GO" id="GO:0006355">
    <property type="term" value="P:regulation of DNA-templated transcription"/>
    <property type="evidence" value="ECO:0007669"/>
    <property type="project" value="InterPro"/>
</dbReference>
<evidence type="ECO:0000256" key="2">
    <source>
        <dbReference type="ARBA" id="ARBA00049988"/>
    </source>
</evidence>
<dbReference type="Pfam" id="PF08681">
    <property type="entry name" value="TacA1"/>
    <property type="match status" value="1"/>
</dbReference>
<proteinExistence type="inferred from homology"/>
<dbReference type="EMBL" id="AEYE02000022">
    <property type="protein sequence ID" value="EPE96709.1"/>
    <property type="molecule type" value="Genomic_DNA"/>
</dbReference>
<gene>
    <name evidence="3" type="ORF">RGCCGE502_18805</name>
</gene>
<dbReference type="eggNOG" id="COG4453">
    <property type="taxonomic scope" value="Bacteria"/>
</dbReference>
<dbReference type="AlphaFoldDB" id="S3HDD5"/>
<dbReference type="STRING" id="990285.RGCCGE502_18805"/>
<sequence>MKAHDIDARGVFCFHSEMEADMPSIANENNNERMSLRVPATAKAKLRRAAALRNTDLTSFVTQSALREAEAVIEEAETIRVSRRDHLRILELLENPPKPNAKLRAAIVGLPDAL</sequence>
<keyword evidence="1" id="KW-1277">Toxin-antitoxin system</keyword>
<dbReference type="SUPFAM" id="SSF47598">
    <property type="entry name" value="Ribbon-helix-helix"/>
    <property type="match status" value="1"/>
</dbReference>
<organism evidence="3 4">
    <name type="scientific">Rhizobium grahamii CCGE 502</name>
    <dbReference type="NCBI Taxonomy" id="990285"/>
    <lineage>
        <taxon>Bacteria</taxon>
        <taxon>Pseudomonadati</taxon>
        <taxon>Pseudomonadota</taxon>
        <taxon>Alphaproteobacteria</taxon>
        <taxon>Hyphomicrobiales</taxon>
        <taxon>Rhizobiaceae</taxon>
        <taxon>Rhizobium/Agrobacterium group</taxon>
        <taxon>Rhizobium</taxon>
    </lineage>
</organism>